<keyword evidence="1" id="KW-0812">Transmembrane</keyword>
<keyword evidence="1" id="KW-0472">Membrane</keyword>
<sequence>MFNIIISALLLLAVVIGITLKLKNWKQRIVFLAVIFICVPLTLLYWYKWGFTNREAKLREAEVTCRQKKTIDELHILFIGYDEKDVKERCFSVHKNSLGDILDTNNHQVEINADHADFYYSHPLQADEKLEITIGHNQYAISNFVLTAVANYNMGGPVISGCRIDSADINGKRMALDQNIIIHKTDSYND</sequence>
<reference evidence="2 3" key="1">
    <citation type="submission" date="2018-09" db="EMBL/GenBank/DDBJ databases">
        <title>Genomic Encyclopedia of Type Strains, Phase III (KMG-III): the genomes of soil and plant-associated and newly described type strains.</title>
        <authorList>
            <person name="Whitman W."/>
        </authorList>
    </citation>
    <scope>NUCLEOTIDE SEQUENCE [LARGE SCALE GENOMIC DNA]</scope>
    <source>
        <strain evidence="2 3">CECT 7938</strain>
    </source>
</reference>
<dbReference type="EMBL" id="RAPY01000004">
    <property type="protein sequence ID" value="RKE47119.1"/>
    <property type="molecule type" value="Genomic_DNA"/>
</dbReference>
<dbReference type="OrthoDB" id="9893314at2"/>
<evidence type="ECO:0000256" key="1">
    <source>
        <dbReference type="SAM" id="Phobius"/>
    </source>
</evidence>
<keyword evidence="3" id="KW-1185">Reference proteome</keyword>
<comment type="caution">
    <text evidence="2">The sequence shown here is derived from an EMBL/GenBank/DDBJ whole genome shotgun (WGS) entry which is preliminary data.</text>
</comment>
<evidence type="ECO:0000313" key="2">
    <source>
        <dbReference type="EMBL" id="RKE47119.1"/>
    </source>
</evidence>
<proteinExistence type="predicted"/>
<dbReference type="RefSeq" id="WP_120260936.1">
    <property type="nucleotide sequence ID" value="NZ_RAPY01000004.1"/>
</dbReference>
<feature type="transmembrane region" description="Helical" evidence="1">
    <location>
        <begin position="27"/>
        <end position="47"/>
    </location>
</feature>
<dbReference type="AlphaFoldDB" id="A0A420ARK9"/>
<name>A0A420ARK9_SPHD1</name>
<keyword evidence="1" id="KW-1133">Transmembrane helix</keyword>
<protein>
    <submittedName>
        <fullName evidence="2">Uncharacterized protein</fullName>
    </submittedName>
</protein>
<evidence type="ECO:0000313" key="3">
    <source>
        <dbReference type="Proteomes" id="UP000286246"/>
    </source>
</evidence>
<accession>A0A420ARK9</accession>
<organism evidence="2 3">
    <name type="scientific">Sphingobacterium detergens</name>
    <dbReference type="NCBI Taxonomy" id="1145106"/>
    <lineage>
        <taxon>Bacteria</taxon>
        <taxon>Pseudomonadati</taxon>
        <taxon>Bacteroidota</taxon>
        <taxon>Sphingobacteriia</taxon>
        <taxon>Sphingobacteriales</taxon>
        <taxon>Sphingobacteriaceae</taxon>
        <taxon>Sphingobacterium</taxon>
    </lineage>
</organism>
<dbReference type="Proteomes" id="UP000286246">
    <property type="component" value="Unassembled WGS sequence"/>
</dbReference>
<gene>
    <name evidence="2" type="ORF">DFQ12_4280</name>
</gene>